<dbReference type="EMBL" id="FTOU01000002">
    <property type="protein sequence ID" value="SIS62460.1"/>
    <property type="molecule type" value="Genomic_DNA"/>
</dbReference>
<evidence type="ECO:0000313" key="2">
    <source>
        <dbReference type="EMBL" id="SIS62460.1"/>
    </source>
</evidence>
<reference evidence="2 4" key="1">
    <citation type="submission" date="2017-01" db="EMBL/GenBank/DDBJ databases">
        <authorList>
            <person name="Varghese N."/>
            <person name="Submissions S."/>
        </authorList>
    </citation>
    <scope>NUCLEOTIDE SEQUENCE [LARGE SCALE GENOMIC DNA]</scope>
    <source>
        <strain evidence="2 4">DSM 18447</strain>
    </source>
</reference>
<evidence type="ECO:0000313" key="4">
    <source>
        <dbReference type="Proteomes" id="UP000186216"/>
    </source>
</evidence>
<dbReference type="Gene3D" id="3.30.70.100">
    <property type="match status" value="1"/>
</dbReference>
<dbReference type="GO" id="GO:0004497">
    <property type="term" value="F:monooxygenase activity"/>
    <property type="evidence" value="ECO:0007669"/>
    <property type="project" value="UniProtKB-KW"/>
</dbReference>
<dbReference type="InterPro" id="IPR007138">
    <property type="entry name" value="ABM_dom"/>
</dbReference>
<dbReference type="Pfam" id="PF03992">
    <property type="entry name" value="ABM"/>
    <property type="match status" value="1"/>
</dbReference>
<evidence type="ECO:0000313" key="5">
    <source>
        <dbReference type="Proteomes" id="UP001215549"/>
    </source>
</evidence>
<dbReference type="RefSeq" id="WP_076523095.1">
    <property type="nucleotide sequence ID" value="NZ_CP067140.1"/>
</dbReference>
<evidence type="ECO:0000313" key="3">
    <source>
        <dbReference type="EMBL" id="WCR01721.1"/>
    </source>
</evidence>
<protein>
    <submittedName>
        <fullName evidence="2">Antibiotic biosynthesis monooxygenase</fullName>
    </submittedName>
</protein>
<organism evidence="2 4">
    <name type="scientific">Paracoccus saliphilus</name>
    <dbReference type="NCBI Taxonomy" id="405559"/>
    <lineage>
        <taxon>Bacteria</taxon>
        <taxon>Pseudomonadati</taxon>
        <taxon>Pseudomonadota</taxon>
        <taxon>Alphaproteobacteria</taxon>
        <taxon>Rhodobacterales</taxon>
        <taxon>Paracoccaceae</taxon>
        <taxon>Paracoccus</taxon>
    </lineage>
</organism>
<dbReference type="EMBL" id="CP067140">
    <property type="protein sequence ID" value="WCR01721.1"/>
    <property type="molecule type" value="Genomic_DNA"/>
</dbReference>
<dbReference type="SUPFAM" id="SSF54909">
    <property type="entry name" value="Dimeric alpha+beta barrel"/>
    <property type="match status" value="1"/>
</dbReference>
<feature type="domain" description="ABM" evidence="1">
    <location>
        <begin position="11"/>
        <end position="105"/>
    </location>
</feature>
<evidence type="ECO:0000259" key="1">
    <source>
        <dbReference type="PROSITE" id="PS51725"/>
    </source>
</evidence>
<gene>
    <name evidence="3" type="ORF">JHX88_12365</name>
    <name evidence="2" type="ORF">SAMN05421772_10262</name>
</gene>
<name>A0AA45W1X0_9RHOB</name>
<dbReference type="PROSITE" id="PS51725">
    <property type="entry name" value="ABM"/>
    <property type="match status" value="1"/>
</dbReference>
<accession>A0AA45W1X0</accession>
<reference evidence="3 5" key="2">
    <citation type="submission" date="2021-01" db="EMBL/GenBank/DDBJ databases">
        <title>Biogeographic distribution of Paracoccus.</title>
        <authorList>
            <person name="Hollensteiner J."/>
            <person name="Leineberger J."/>
            <person name="Brinkhoff T."/>
            <person name="Daniel R."/>
        </authorList>
    </citation>
    <scope>NUCLEOTIDE SEQUENCE [LARGE SCALE GENOMIC DNA]</scope>
    <source>
        <strain evidence="3 5">DSM 18447</strain>
    </source>
</reference>
<dbReference type="Proteomes" id="UP000186216">
    <property type="component" value="Unassembled WGS sequence"/>
</dbReference>
<keyword evidence="2" id="KW-0503">Monooxygenase</keyword>
<sequence length="107" mass="12497">MPDISPDFDGQTVICTFEVTPGTAHDVLEMLSDAWEHVISRQPGFVSGAIHLNDAQTRIATYSQWRDRKDYQAMLRTEEMRRRNRDIHTMCKSFEPVMYELQSVFRS</sequence>
<dbReference type="InterPro" id="IPR011008">
    <property type="entry name" value="Dimeric_a/b-barrel"/>
</dbReference>
<keyword evidence="5" id="KW-1185">Reference proteome</keyword>
<dbReference type="AlphaFoldDB" id="A0AA45W1X0"/>
<keyword evidence="2" id="KW-0560">Oxidoreductase</keyword>
<proteinExistence type="predicted"/>
<dbReference type="Proteomes" id="UP001215549">
    <property type="component" value="Chromosome"/>
</dbReference>